<dbReference type="OrthoDB" id="35968at2759"/>
<dbReference type="Pfam" id="PF25192">
    <property type="entry name" value="DiatomPyrShell"/>
    <property type="match status" value="1"/>
</dbReference>
<reference evidence="2" key="2">
    <citation type="submission" date="2021-04" db="EMBL/GenBank/DDBJ databases">
        <authorList>
            <person name="Podell S."/>
        </authorList>
    </citation>
    <scope>NUCLEOTIDE SEQUENCE</scope>
    <source>
        <strain evidence="2">Hildebrandi</strain>
    </source>
</reference>
<evidence type="ECO:0000256" key="1">
    <source>
        <dbReference type="SAM" id="MobiDB-lite"/>
    </source>
</evidence>
<reference evidence="2" key="1">
    <citation type="journal article" date="2021" name="Sci. Rep.">
        <title>Diploid genomic architecture of Nitzschia inconspicua, an elite biomass production diatom.</title>
        <authorList>
            <person name="Oliver A."/>
            <person name="Podell S."/>
            <person name="Pinowska A."/>
            <person name="Traller J.C."/>
            <person name="Smith S.R."/>
            <person name="McClure R."/>
            <person name="Beliaev A."/>
            <person name="Bohutskyi P."/>
            <person name="Hill E.A."/>
            <person name="Rabines A."/>
            <person name="Zheng H."/>
            <person name="Allen L.Z."/>
            <person name="Kuo A."/>
            <person name="Grigoriev I.V."/>
            <person name="Allen A.E."/>
            <person name="Hazlebeck D."/>
            <person name="Allen E.E."/>
        </authorList>
    </citation>
    <scope>NUCLEOTIDE SEQUENCE</scope>
    <source>
        <strain evidence="2">Hildebrandi</strain>
    </source>
</reference>
<protein>
    <submittedName>
        <fullName evidence="2">Uncharacterized protein</fullName>
    </submittedName>
</protein>
<sequence length="297" mass="32010">MSTAFVVQTPNPKHKTSLFSSYTGSGSGGSPDTSVGGSTPNPIDNTAGGMLAKTKEEVWETLSPIKVQGGSLRTWSFTTPLIDSVQVHLKTEGRPLNANVELWQGPDNTPQKIAVYLEDGAVRPFRAVIMSPGDQNSVAIRNTAQMEYPLFAGVEANVKEPGNSMSISQRLDQIVATKIIQGGAVFTMPFSPSVASVQVLLKTDGRPLNARIELLQGPNNVKQVMEVYTEDGTARPFYTILETPGTGNVVRIVNTATVEFPISANVEPFMVEENSDDLFVVSEDGTESSSRFFFMSS</sequence>
<dbReference type="Proteomes" id="UP000693970">
    <property type="component" value="Unassembled WGS sequence"/>
</dbReference>
<dbReference type="InterPro" id="IPR057491">
    <property type="entry name" value="DiatomPyrShell"/>
</dbReference>
<dbReference type="AlphaFoldDB" id="A0A9K3LTP8"/>
<dbReference type="EMBL" id="JAGRRH010000006">
    <property type="protein sequence ID" value="KAG7368375.1"/>
    <property type="molecule type" value="Genomic_DNA"/>
</dbReference>
<evidence type="ECO:0000313" key="3">
    <source>
        <dbReference type="Proteomes" id="UP000693970"/>
    </source>
</evidence>
<name>A0A9K3LTP8_9STRA</name>
<evidence type="ECO:0000313" key="2">
    <source>
        <dbReference type="EMBL" id="KAG7368375.1"/>
    </source>
</evidence>
<proteinExistence type="predicted"/>
<feature type="region of interest" description="Disordered" evidence="1">
    <location>
        <begin position="16"/>
        <end position="46"/>
    </location>
</feature>
<feature type="compositionally biased region" description="Low complexity" evidence="1">
    <location>
        <begin position="17"/>
        <end position="39"/>
    </location>
</feature>
<organism evidence="2 3">
    <name type="scientific">Nitzschia inconspicua</name>
    <dbReference type="NCBI Taxonomy" id="303405"/>
    <lineage>
        <taxon>Eukaryota</taxon>
        <taxon>Sar</taxon>
        <taxon>Stramenopiles</taxon>
        <taxon>Ochrophyta</taxon>
        <taxon>Bacillariophyta</taxon>
        <taxon>Bacillariophyceae</taxon>
        <taxon>Bacillariophycidae</taxon>
        <taxon>Bacillariales</taxon>
        <taxon>Bacillariaceae</taxon>
        <taxon>Nitzschia</taxon>
    </lineage>
</organism>
<accession>A0A9K3LTP8</accession>
<comment type="caution">
    <text evidence="2">The sequence shown here is derived from an EMBL/GenBank/DDBJ whole genome shotgun (WGS) entry which is preliminary data.</text>
</comment>
<keyword evidence="3" id="KW-1185">Reference proteome</keyword>
<gene>
    <name evidence="2" type="ORF">IV203_031118</name>
</gene>